<proteinExistence type="predicted"/>
<dbReference type="Pfam" id="PF08641">
    <property type="entry name" value="Mis14"/>
    <property type="match status" value="1"/>
</dbReference>
<feature type="region of interest" description="Disordered" evidence="1">
    <location>
        <begin position="165"/>
        <end position="186"/>
    </location>
</feature>
<dbReference type="VEuPathDB" id="FungiDB:AAP_04006"/>
<dbReference type="EMBL" id="AZGZ01000018">
    <property type="protein sequence ID" value="KZZ90056.1"/>
    <property type="molecule type" value="Genomic_DNA"/>
</dbReference>
<dbReference type="OrthoDB" id="2135762at2759"/>
<protein>
    <submittedName>
        <fullName evidence="2">Kinetochore Mis14</fullName>
    </submittedName>
</protein>
<accession>A0A167XGB6</accession>
<dbReference type="GO" id="GO:0000444">
    <property type="term" value="C:MIS12/MIND type complex"/>
    <property type="evidence" value="ECO:0007669"/>
    <property type="project" value="TreeGrafter"/>
</dbReference>
<comment type="caution">
    <text evidence="2">The sequence shown here is derived from an EMBL/GenBank/DDBJ whole genome shotgun (WGS) entry which is preliminary data.</text>
</comment>
<name>A0A167XGB6_9EURO</name>
<dbReference type="PANTHER" id="PTHR31749:SF3">
    <property type="entry name" value="KINETOCHORE-ASSOCIATED PROTEIN NSL1 HOMOLOG"/>
    <property type="match status" value="1"/>
</dbReference>
<evidence type="ECO:0000313" key="2">
    <source>
        <dbReference type="EMBL" id="KZZ90056.1"/>
    </source>
</evidence>
<reference evidence="2 3" key="1">
    <citation type="journal article" date="2016" name="Genome Biol. Evol.">
        <title>Divergent and convergent evolution of fungal pathogenicity.</title>
        <authorList>
            <person name="Shang Y."/>
            <person name="Xiao G."/>
            <person name="Zheng P."/>
            <person name="Cen K."/>
            <person name="Zhan S."/>
            <person name="Wang C."/>
        </authorList>
    </citation>
    <scope>NUCLEOTIDE SEQUENCE [LARGE SCALE GENOMIC DNA]</scope>
    <source>
        <strain evidence="2 3">ARSEF 7405</strain>
    </source>
</reference>
<dbReference type="AlphaFoldDB" id="A0A167XGB6"/>
<sequence length="339" mass="38227">MQASHHRKIELQSPADLSYLYSNTLAFSKEKLAQHFPPSNEKAQNGDTGSDPLENRVRELVEDFILRTFKSATPSISINGLDVTTDSDDENPTQIDPGTTTFSFKTQSAIEYEPYNSNLASKVTSLYAKLENLTTDVAKLRREAPKKAAGSYAAQLESILKREEAQFQEEENKSKISNIEPKDEPMKDVAATEDVQQRATPLQEIPRIQTPASNNPTNTITVDAEPTWAFPESHRRRSARLRQKREAIRPEWKLEIPFENPTQQERWRSGDVADVYSHALRTLMQLQGDDTMAENETVDGDVSDVEKKKVRRALATTVGKLERSRKAVDVVEGIAKKKK</sequence>
<gene>
    <name evidence="2" type="ORF">AAP_04006</name>
</gene>
<evidence type="ECO:0000313" key="3">
    <source>
        <dbReference type="Proteomes" id="UP000242877"/>
    </source>
</evidence>
<dbReference type="PANTHER" id="PTHR31749">
    <property type="entry name" value="KINETOCHORE-ASSOCIATED PROTEIN NSL1 HOMOLOG"/>
    <property type="match status" value="1"/>
</dbReference>
<organism evidence="2 3">
    <name type="scientific">Ascosphaera apis ARSEF 7405</name>
    <dbReference type="NCBI Taxonomy" id="392613"/>
    <lineage>
        <taxon>Eukaryota</taxon>
        <taxon>Fungi</taxon>
        <taxon>Dikarya</taxon>
        <taxon>Ascomycota</taxon>
        <taxon>Pezizomycotina</taxon>
        <taxon>Eurotiomycetes</taxon>
        <taxon>Eurotiomycetidae</taxon>
        <taxon>Onygenales</taxon>
        <taxon>Ascosphaeraceae</taxon>
        <taxon>Ascosphaera</taxon>
    </lineage>
</organism>
<dbReference type="GO" id="GO:0000070">
    <property type="term" value="P:mitotic sister chromatid segregation"/>
    <property type="evidence" value="ECO:0007669"/>
    <property type="project" value="InterPro"/>
</dbReference>
<keyword evidence="3" id="KW-1185">Reference proteome</keyword>
<dbReference type="Proteomes" id="UP000242877">
    <property type="component" value="Unassembled WGS sequence"/>
</dbReference>
<evidence type="ECO:0000256" key="1">
    <source>
        <dbReference type="SAM" id="MobiDB-lite"/>
    </source>
</evidence>
<dbReference type="InterPro" id="IPR013950">
    <property type="entry name" value="Mis14/Nsl1"/>
</dbReference>